<reference evidence="1" key="2">
    <citation type="journal article" date="2022" name="Microbiol. Resour. Announc.">
        <title>Metagenome Sequencing to Explore Phylogenomics of Terrestrial Cyanobacteria.</title>
        <authorList>
            <person name="Ward R.D."/>
            <person name="Stajich J.E."/>
            <person name="Johansen J.R."/>
            <person name="Huntemann M."/>
            <person name="Clum A."/>
            <person name="Foster B."/>
            <person name="Foster B."/>
            <person name="Roux S."/>
            <person name="Palaniappan K."/>
            <person name="Varghese N."/>
            <person name="Mukherjee S."/>
            <person name="Reddy T.B.K."/>
            <person name="Daum C."/>
            <person name="Copeland A."/>
            <person name="Chen I.A."/>
            <person name="Ivanova N.N."/>
            <person name="Kyrpides N.C."/>
            <person name="Shapiro N."/>
            <person name="Eloe-Fadrosh E.A."/>
            <person name="Pietrasiak N."/>
        </authorList>
    </citation>
    <scope>NUCLEOTIDE SEQUENCE</scope>
    <source>
        <strain evidence="1">HA4357-MV3</strain>
    </source>
</reference>
<dbReference type="AlphaFoldDB" id="A0A9E3H681"/>
<sequence>MRLGIHSKPKSFSTSVRSLQKKLTQLGNRAADLVMPVIITMQFDFCTRLYFE</sequence>
<comment type="caution">
    <text evidence="1">The sequence shown here is derived from an EMBL/GenBank/DDBJ whole genome shotgun (WGS) entry which is preliminary data.</text>
</comment>
<dbReference type="Proteomes" id="UP000813215">
    <property type="component" value="Unassembled WGS sequence"/>
</dbReference>
<name>A0A9E3H681_9NOST</name>
<proteinExistence type="predicted"/>
<gene>
    <name evidence="1" type="ORF">KME28_05790</name>
</gene>
<accession>A0A9E3H681</accession>
<evidence type="ECO:0000313" key="2">
    <source>
        <dbReference type="Proteomes" id="UP000813215"/>
    </source>
</evidence>
<dbReference type="EMBL" id="JAHHHW010000058">
    <property type="protein sequence ID" value="MBW4431244.1"/>
    <property type="molecule type" value="Genomic_DNA"/>
</dbReference>
<protein>
    <submittedName>
        <fullName evidence="1">Uncharacterized protein</fullName>
    </submittedName>
</protein>
<evidence type="ECO:0000313" key="1">
    <source>
        <dbReference type="EMBL" id="MBW4431244.1"/>
    </source>
</evidence>
<organism evidence="1 2">
    <name type="scientific">Pelatocladus maniniholoensis HA4357-MV3</name>
    <dbReference type="NCBI Taxonomy" id="1117104"/>
    <lineage>
        <taxon>Bacteria</taxon>
        <taxon>Bacillati</taxon>
        <taxon>Cyanobacteriota</taxon>
        <taxon>Cyanophyceae</taxon>
        <taxon>Nostocales</taxon>
        <taxon>Nostocaceae</taxon>
        <taxon>Pelatocladus</taxon>
    </lineage>
</organism>
<reference evidence="1" key="1">
    <citation type="submission" date="2021-05" db="EMBL/GenBank/DDBJ databases">
        <authorList>
            <person name="Pietrasiak N."/>
            <person name="Ward R."/>
            <person name="Stajich J.E."/>
            <person name="Kurbessoian T."/>
        </authorList>
    </citation>
    <scope>NUCLEOTIDE SEQUENCE</scope>
    <source>
        <strain evidence="1">HA4357-MV3</strain>
    </source>
</reference>